<dbReference type="HOGENOM" id="CLU_070889_1_0_1"/>
<dbReference type="SUPFAM" id="SSF55856">
    <property type="entry name" value="Cytochrome b5-like heme/steroid binding domain"/>
    <property type="match status" value="1"/>
</dbReference>
<dbReference type="InterPro" id="IPR001199">
    <property type="entry name" value="Cyt_B5-like_heme/steroid-bd"/>
</dbReference>
<keyword evidence="2" id="KW-0812">Transmembrane</keyword>
<feature type="non-terminal residue" evidence="4">
    <location>
        <position position="207"/>
    </location>
</feature>
<dbReference type="GO" id="GO:0012505">
    <property type="term" value="C:endomembrane system"/>
    <property type="evidence" value="ECO:0007669"/>
    <property type="project" value="TreeGrafter"/>
</dbReference>
<dbReference type="RefSeq" id="XP_040633377.1">
    <property type="nucleotide sequence ID" value="XM_040774606.1"/>
</dbReference>
<dbReference type="GO" id="GO:0016020">
    <property type="term" value="C:membrane"/>
    <property type="evidence" value="ECO:0007669"/>
    <property type="project" value="TreeGrafter"/>
</dbReference>
<dbReference type="GeneID" id="63689668"/>
<dbReference type="Proteomes" id="UP000030653">
    <property type="component" value="Unassembled WGS sequence"/>
</dbReference>
<keyword evidence="5" id="KW-1185">Reference proteome</keyword>
<dbReference type="InterPro" id="IPR036400">
    <property type="entry name" value="Cyt_B5-like_heme/steroid_sf"/>
</dbReference>
<dbReference type="AlphaFoldDB" id="M5GH22"/>
<dbReference type="STRING" id="1858805.M5GH22"/>
<evidence type="ECO:0000259" key="3">
    <source>
        <dbReference type="SMART" id="SM01117"/>
    </source>
</evidence>
<evidence type="ECO:0000313" key="5">
    <source>
        <dbReference type="Proteomes" id="UP000030653"/>
    </source>
</evidence>
<accession>M5GH22</accession>
<comment type="similarity">
    <text evidence="1">Belongs to the cytochrome b5 family. MAPR subfamily.</text>
</comment>
<keyword evidence="2" id="KW-0472">Membrane</keyword>
<sequence length="207" mass="23324">RAQRRTAKLASNQPLLPEDLDEPEDSVPFALLKVFLVLLLFVALAGRFVTGSVWWGYDGKWVHWRTYWPERMSVFSEMELAKYDGSDPELPIYLGLDGLVFDVSASRRIYGPGGSYSHFAGTDAARAFSTGCFALHRTHDLRGLTAQELAAVEHWKQFFLKSEKYFQVGTVLHEPIPEGTPLLGGCDEHGNALPEEVVERRKRGEEL</sequence>
<keyword evidence="2" id="KW-1133">Transmembrane helix</keyword>
<dbReference type="InterPro" id="IPR050577">
    <property type="entry name" value="MAPR/NEUFC/NENF-like"/>
</dbReference>
<dbReference type="EMBL" id="JH795855">
    <property type="protein sequence ID" value="EJU06483.1"/>
    <property type="molecule type" value="Genomic_DNA"/>
</dbReference>
<gene>
    <name evidence="4" type="ORF">DACRYDRAFT_44766</name>
</gene>
<reference evidence="4 5" key="1">
    <citation type="journal article" date="2012" name="Science">
        <title>The Paleozoic origin of enzymatic lignin decomposition reconstructed from 31 fungal genomes.</title>
        <authorList>
            <person name="Floudas D."/>
            <person name="Binder M."/>
            <person name="Riley R."/>
            <person name="Barry K."/>
            <person name="Blanchette R.A."/>
            <person name="Henrissat B."/>
            <person name="Martinez A.T."/>
            <person name="Otillar R."/>
            <person name="Spatafora J.W."/>
            <person name="Yadav J.S."/>
            <person name="Aerts A."/>
            <person name="Benoit I."/>
            <person name="Boyd A."/>
            <person name="Carlson A."/>
            <person name="Copeland A."/>
            <person name="Coutinho P.M."/>
            <person name="de Vries R.P."/>
            <person name="Ferreira P."/>
            <person name="Findley K."/>
            <person name="Foster B."/>
            <person name="Gaskell J."/>
            <person name="Glotzer D."/>
            <person name="Gorecki P."/>
            <person name="Heitman J."/>
            <person name="Hesse C."/>
            <person name="Hori C."/>
            <person name="Igarashi K."/>
            <person name="Jurgens J.A."/>
            <person name="Kallen N."/>
            <person name="Kersten P."/>
            <person name="Kohler A."/>
            <person name="Kuees U."/>
            <person name="Kumar T.K.A."/>
            <person name="Kuo A."/>
            <person name="LaButti K."/>
            <person name="Larrondo L.F."/>
            <person name="Lindquist E."/>
            <person name="Ling A."/>
            <person name="Lombard V."/>
            <person name="Lucas S."/>
            <person name="Lundell T."/>
            <person name="Martin R."/>
            <person name="McLaughlin D.J."/>
            <person name="Morgenstern I."/>
            <person name="Morin E."/>
            <person name="Murat C."/>
            <person name="Nagy L.G."/>
            <person name="Nolan M."/>
            <person name="Ohm R.A."/>
            <person name="Patyshakuliyeva A."/>
            <person name="Rokas A."/>
            <person name="Ruiz-Duenas F.J."/>
            <person name="Sabat G."/>
            <person name="Salamov A."/>
            <person name="Samejima M."/>
            <person name="Schmutz J."/>
            <person name="Slot J.C."/>
            <person name="St John F."/>
            <person name="Stenlid J."/>
            <person name="Sun H."/>
            <person name="Sun S."/>
            <person name="Syed K."/>
            <person name="Tsang A."/>
            <person name="Wiebenga A."/>
            <person name="Young D."/>
            <person name="Pisabarro A."/>
            <person name="Eastwood D.C."/>
            <person name="Martin F."/>
            <person name="Cullen D."/>
            <person name="Grigoriev I.V."/>
            <person name="Hibbett D.S."/>
        </authorList>
    </citation>
    <scope>NUCLEOTIDE SEQUENCE [LARGE SCALE GENOMIC DNA]</scope>
    <source>
        <strain evidence="4 5">DJM-731 SS1</strain>
    </source>
</reference>
<feature type="transmembrane region" description="Helical" evidence="2">
    <location>
        <begin position="34"/>
        <end position="57"/>
    </location>
</feature>
<evidence type="ECO:0000256" key="2">
    <source>
        <dbReference type="SAM" id="Phobius"/>
    </source>
</evidence>
<feature type="domain" description="Cytochrome b5 heme-binding" evidence="3">
    <location>
        <begin position="75"/>
        <end position="172"/>
    </location>
</feature>
<organism evidence="4 5">
    <name type="scientific">Dacryopinax primogenitus (strain DJM 731)</name>
    <name type="common">Brown rot fungus</name>
    <dbReference type="NCBI Taxonomy" id="1858805"/>
    <lineage>
        <taxon>Eukaryota</taxon>
        <taxon>Fungi</taxon>
        <taxon>Dikarya</taxon>
        <taxon>Basidiomycota</taxon>
        <taxon>Agaricomycotina</taxon>
        <taxon>Dacrymycetes</taxon>
        <taxon>Dacrymycetales</taxon>
        <taxon>Dacrymycetaceae</taxon>
        <taxon>Dacryopinax</taxon>
    </lineage>
</organism>
<evidence type="ECO:0000313" key="4">
    <source>
        <dbReference type="EMBL" id="EJU06483.1"/>
    </source>
</evidence>
<dbReference type="Gene3D" id="3.10.120.10">
    <property type="entry name" value="Cytochrome b5-like heme/steroid binding domain"/>
    <property type="match status" value="1"/>
</dbReference>
<proteinExistence type="inferred from homology"/>
<evidence type="ECO:0000256" key="1">
    <source>
        <dbReference type="ARBA" id="ARBA00038357"/>
    </source>
</evidence>
<dbReference type="OrthoDB" id="10257697at2759"/>
<name>M5GH22_DACPD</name>
<dbReference type="PANTHER" id="PTHR10281">
    <property type="entry name" value="MEMBRANE-ASSOCIATED PROGESTERONE RECEPTOR COMPONENT-RELATED"/>
    <property type="match status" value="1"/>
</dbReference>
<dbReference type="PANTHER" id="PTHR10281:SF76">
    <property type="entry name" value="CALCUTTA CUP-RELATED"/>
    <property type="match status" value="1"/>
</dbReference>
<dbReference type="OMA" id="DGGMRNY"/>
<dbReference type="Pfam" id="PF00173">
    <property type="entry name" value="Cyt-b5"/>
    <property type="match status" value="1"/>
</dbReference>
<dbReference type="SMART" id="SM01117">
    <property type="entry name" value="Cyt-b5"/>
    <property type="match status" value="1"/>
</dbReference>
<protein>
    <submittedName>
        <fullName evidence="4">Cytochrome b5</fullName>
    </submittedName>
</protein>